<feature type="compositionally biased region" description="Acidic residues" evidence="1">
    <location>
        <begin position="313"/>
        <end position="323"/>
    </location>
</feature>
<feature type="region of interest" description="Disordered" evidence="1">
    <location>
        <begin position="228"/>
        <end position="247"/>
    </location>
</feature>
<accession>A0A6L2NAF6</accession>
<feature type="region of interest" description="Disordered" evidence="1">
    <location>
        <begin position="312"/>
        <end position="343"/>
    </location>
</feature>
<comment type="caution">
    <text evidence="2">The sequence shown here is derived from an EMBL/GenBank/DDBJ whole genome shotgun (WGS) entry which is preliminary data.</text>
</comment>
<evidence type="ECO:0000256" key="1">
    <source>
        <dbReference type="SAM" id="MobiDB-lite"/>
    </source>
</evidence>
<dbReference type="EMBL" id="BKCJ010008319">
    <property type="protein sequence ID" value="GEU81615.1"/>
    <property type="molecule type" value="Genomic_DNA"/>
</dbReference>
<sequence>MPQPMQNPEDSSDPTTTMNTTLSLLAKAFKVNTISTNNNQISLLIPRNSQIAQSGMNTIEDIKMQMVDDNVGNQPRQNAYGNGDVVTAPTKGNGNGINGNLIRCYNYRGGGHYASNCIVKPRNQDATYLQQLLQIAQEEEVGIQNTQEKFEFMAAVGAYEETKRVKVNCTSKDTLQQASTSKTQYDNASIYDSDGSTESLKVYSVICSKNYSNGENQVVSKSFAVTTGDASDKRQQQQDSTSSTSTLATTITADENFDLTRPTPASLEMCMCLKDHLDAAKRIQHTSNLENCLDFEAKILEEDMLEHEAIALSDEEVTLDEDSSEARSSGGEEIYDMTLSESD</sequence>
<organism evidence="2">
    <name type="scientific">Tanacetum cinerariifolium</name>
    <name type="common">Dalmatian daisy</name>
    <name type="synonym">Chrysanthemum cinerariifolium</name>
    <dbReference type="NCBI Taxonomy" id="118510"/>
    <lineage>
        <taxon>Eukaryota</taxon>
        <taxon>Viridiplantae</taxon>
        <taxon>Streptophyta</taxon>
        <taxon>Embryophyta</taxon>
        <taxon>Tracheophyta</taxon>
        <taxon>Spermatophyta</taxon>
        <taxon>Magnoliopsida</taxon>
        <taxon>eudicotyledons</taxon>
        <taxon>Gunneridae</taxon>
        <taxon>Pentapetalae</taxon>
        <taxon>asterids</taxon>
        <taxon>campanulids</taxon>
        <taxon>Asterales</taxon>
        <taxon>Asteraceae</taxon>
        <taxon>Asteroideae</taxon>
        <taxon>Anthemideae</taxon>
        <taxon>Anthemidinae</taxon>
        <taxon>Tanacetum</taxon>
    </lineage>
</organism>
<protein>
    <submittedName>
        <fullName evidence="2">Zinc finger BED domain-containing protein RICESLEEPER 2</fullName>
    </submittedName>
</protein>
<gene>
    <name evidence="2" type="ORF">Tci_053593</name>
</gene>
<evidence type="ECO:0000313" key="2">
    <source>
        <dbReference type="EMBL" id="GEU81615.1"/>
    </source>
</evidence>
<reference evidence="2" key="1">
    <citation type="journal article" date="2019" name="Sci. Rep.">
        <title>Draft genome of Tanacetum cinerariifolium, the natural source of mosquito coil.</title>
        <authorList>
            <person name="Yamashiro T."/>
            <person name="Shiraishi A."/>
            <person name="Satake H."/>
            <person name="Nakayama K."/>
        </authorList>
    </citation>
    <scope>NUCLEOTIDE SEQUENCE</scope>
</reference>
<name>A0A6L2NAF6_TANCI</name>
<feature type="compositionally biased region" description="Low complexity" evidence="1">
    <location>
        <begin position="237"/>
        <end position="247"/>
    </location>
</feature>
<dbReference type="AlphaFoldDB" id="A0A6L2NAF6"/>
<proteinExistence type="predicted"/>